<evidence type="ECO:0000313" key="2">
    <source>
        <dbReference type="EMBL" id="OZF86399.1"/>
    </source>
</evidence>
<accession>A0A260ZM68</accession>
<reference evidence="2" key="2">
    <citation type="submission" date="2017-08" db="EMBL/GenBank/DDBJ databases">
        <authorList>
            <person name="de Groot N.N."/>
        </authorList>
    </citation>
    <scope>NUCLEOTIDE SEQUENCE [LARGE SCALE GENOMIC DNA]</scope>
    <source>
        <strain evidence="2">PX439</strain>
    </source>
</reference>
<evidence type="ECO:0000313" key="4">
    <source>
        <dbReference type="Proteomes" id="UP000483820"/>
    </source>
</evidence>
<dbReference type="Proteomes" id="UP000483820">
    <property type="component" value="Chromosome III"/>
</dbReference>
<comment type="caution">
    <text evidence="2">The sequence shown here is derived from an EMBL/GenBank/DDBJ whole genome shotgun (WGS) entry which is preliminary data.</text>
</comment>
<name>A0A260ZM68_CAERE</name>
<evidence type="ECO:0000313" key="1">
    <source>
        <dbReference type="EMBL" id="KAF1761312.1"/>
    </source>
</evidence>
<protein>
    <submittedName>
        <fullName evidence="2">Uncharacterized protein</fullName>
    </submittedName>
</protein>
<reference evidence="3" key="1">
    <citation type="submission" date="2017-08" db="EMBL/GenBank/DDBJ databases">
        <authorList>
            <person name="Fierst J.L."/>
        </authorList>
    </citation>
    <scope>NUCLEOTIDE SEQUENCE [LARGE SCALE GENOMIC DNA]</scope>
    <source>
        <strain evidence="3">PX439</strain>
    </source>
</reference>
<feature type="non-terminal residue" evidence="2">
    <location>
        <position position="1"/>
    </location>
</feature>
<organism evidence="2 3">
    <name type="scientific">Caenorhabditis remanei</name>
    <name type="common">Caenorhabditis vulgaris</name>
    <dbReference type="NCBI Taxonomy" id="31234"/>
    <lineage>
        <taxon>Eukaryota</taxon>
        <taxon>Metazoa</taxon>
        <taxon>Ecdysozoa</taxon>
        <taxon>Nematoda</taxon>
        <taxon>Chromadorea</taxon>
        <taxon>Rhabditida</taxon>
        <taxon>Rhabditina</taxon>
        <taxon>Rhabditomorpha</taxon>
        <taxon>Rhabditoidea</taxon>
        <taxon>Rhabditidae</taxon>
        <taxon>Peloderinae</taxon>
        <taxon>Caenorhabditis</taxon>
    </lineage>
</organism>
<sequence>MNTFFFFVLVFFVFSSSLMAHSDRHVRSLCGVKAAKNILKICPGEKGIPCNNGALPSMTEYCSMGFSDSQIKFMCCPDTLKK</sequence>
<dbReference type="EMBL" id="WUAV01000003">
    <property type="protein sequence ID" value="KAF1761312.1"/>
    <property type="molecule type" value="Genomic_DNA"/>
</dbReference>
<dbReference type="Proteomes" id="UP000216624">
    <property type="component" value="Unassembled WGS sequence"/>
</dbReference>
<keyword evidence="3" id="KW-1185">Reference proteome</keyword>
<evidence type="ECO:0000313" key="3">
    <source>
        <dbReference type="Proteomes" id="UP000216624"/>
    </source>
</evidence>
<dbReference type="AlphaFoldDB" id="A0A260ZM68"/>
<reference evidence="1 4" key="3">
    <citation type="submission" date="2019-12" db="EMBL/GenBank/DDBJ databases">
        <title>Chromosome-level assembly of the Caenorhabditis remanei genome.</title>
        <authorList>
            <person name="Teterina A.A."/>
            <person name="Willis J.H."/>
            <person name="Phillips P.C."/>
        </authorList>
    </citation>
    <scope>NUCLEOTIDE SEQUENCE [LARGE SCALE GENOMIC DNA]</scope>
    <source>
        <strain evidence="1 4">PX506</strain>
        <tissue evidence="1">Whole organism</tissue>
    </source>
</reference>
<dbReference type="EMBL" id="NMWX01000102">
    <property type="protein sequence ID" value="OZF86399.1"/>
    <property type="molecule type" value="Genomic_DNA"/>
</dbReference>
<gene>
    <name evidence="2" type="ORF">FL82_15169</name>
    <name evidence="1" type="ORF">GCK72_009568</name>
</gene>
<proteinExistence type="predicted"/>